<evidence type="ECO:0000256" key="3">
    <source>
        <dbReference type="ARBA" id="ARBA00023242"/>
    </source>
</evidence>
<feature type="compositionally biased region" description="Basic and acidic residues" evidence="5">
    <location>
        <begin position="161"/>
        <end position="181"/>
    </location>
</feature>
<evidence type="ECO:0000256" key="1">
    <source>
        <dbReference type="ARBA" id="ARBA00004123"/>
    </source>
</evidence>
<dbReference type="PANTHER" id="PTHR15367:SF2">
    <property type="entry name" value="DNA-DIRECTED RNA POLYMERASE III SUBUNIT"/>
    <property type="match status" value="1"/>
</dbReference>
<evidence type="ECO:0000313" key="7">
    <source>
        <dbReference type="Proteomes" id="UP000799441"/>
    </source>
</evidence>
<feature type="region of interest" description="Disordered" evidence="5">
    <location>
        <begin position="1"/>
        <end position="24"/>
    </location>
</feature>
<dbReference type="InterPro" id="IPR024661">
    <property type="entry name" value="RNA_pol_III_Rpc31"/>
</dbReference>
<keyword evidence="7" id="KW-1185">Reference proteome</keyword>
<comment type="subcellular location">
    <subcellularLocation>
        <location evidence="1 4">Nucleus</location>
    </subcellularLocation>
</comment>
<dbReference type="PANTHER" id="PTHR15367">
    <property type="entry name" value="DNA-DIRECTED RNA POLYMERASE III"/>
    <property type="match status" value="1"/>
</dbReference>
<dbReference type="GO" id="GO:0006383">
    <property type="term" value="P:transcription by RNA polymerase III"/>
    <property type="evidence" value="ECO:0007669"/>
    <property type="project" value="UniProtKB-UniRule"/>
</dbReference>
<dbReference type="OrthoDB" id="5377312at2759"/>
<dbReference type="AlphaFoldDB" id="A0A9P4UK98"/>
<comment type="function">
    <text evidence="4">DNA-dependent RNA polymerase catalyzes the transcription of DNA into RNA using the four ribonucleoside triphosphates as substrates. Specific peripheric component of RNA polymerase III which synthesizes small RNAs, such as 5S rRNA and tRNAs.</text>
</comment>
<accession>A0A9P4UK98</accession>
<dbReference type="Pfam" id="PF11705">
    <property type="entry name" value="RNA_pol_3_Rpc31"/>
    <property type="match status" value="1"/>
</dbReference>
<evidence type="ECO:0000256" key="5">
    <source>
        <dbReference type="SAM" id="MobiDB-lite"/>
    </source>
</evidence>
<feature type="region of interest" description="Disordered" evidence="5">
    <location>
        <begin position="142"/>
        <end position="239"/>
    </location>
</feature>
<name>A0A9P4UK98_9PEZI</name>
<evidence type="ECO:0000256" key="4">
    <source>
        <dbReference type="PIRNR" id="PIRNR000777"/>
    </source>
</evidence>
<feature type="compositionally biased region" description="Acidic residues" evidence="5">
    <location>
        <begin position="182"/>
        <end position="213"/>
    </location>
</feature>
<gene>
    <name evidence="6" type="ORF">K431DRAFT_296551</name>
</gene>
<evidence type="ECO:0000313" key="6">
    <source>
        <dbReference type="EMBL" id="KAF2718812.1"/>
    </source>
</evidence>
<evidence type="ECO:0000256" key="2">
    <source>
        <dbReference type="ARBA" id="ARBA00008352"/>
    </source>
</evidence>
<dbReference type="EMBL" id="MU003819">
    <property type="protein sequence ID" value="KAF2718812.1"/>
    <property type="molecule type" value="Genomic_DNA"/>
</dbReference>
<dbReference type="Proteomes" id="UP000799441">
    <property type="component" value="Unassembled WGS sequence"/>
</dbReference>
<reference evidence="6" key="1">
    <citation type="journal article" date="2020" name="Stud. Mycol.">
        <title>101 Dothideomycetes genomes: a test case for predicting lifestyles and emergence of pathogens.</title>
        <authorList>
            <person name="Haridas S."/>
            <person name="Albert R."/>
            <person name="Binder M."/>
            <person name="Bloem J."/>
            <person name="Labutti K."/>
            <person name="Salamov A."/>
            <person name="Andreopoulos B."/>
            <person name="Baker S."/>
            <person name="Barry K."/>
            <person name="Bills G."/>
            <person name="Bluhm B."/>
            <person name="Cannon C."/>
            <person name="Castanera R."/>
            <person name="Culley D."/>
            <person name="Daum C."/>
            <person name="Ezra D."/>
            <person name="Gonzalez J."/>
            <person name="Henrissat B."/>
            <person name="Kuo A."/>
            <person name="Liang C."/>
            <person name="Lipzen A."/>
            <person name="Lutzoni F."/>
            <person name="Magnuson J."/>
            <person name="Mondo S."/>
            <person name="Nolan M."/>
            <person name="Ohm R."/>
            <person name="Pangilinan J."/>
            <person name="Park H.-J."/>
            <person name="Ramirez L."/>
            <person name="Alfaro M."/>
            <person name="Sun H."/>
            <person name="Tritt A."/>
            <person name="Yoshinaga Y."/>
            <person name="Zwiers L.-H."/>
            <person name="Turgeon B."/>
            <person name="Goodwin S."/>
            <person name="Spatafora J."/>
            <person name="Crous P."/>
            <person name="Grigoriev I."/>
        </authorList>
    </citation>
    <scope>NUCLEOTIDE SEQUENCE</scope>
    <source>
        <strain evidence="6">CBS 116435</strain>
    </source>
</reference>
<proteinExistence type="inferred from homology"/>
<sequence>MSRGGRGGFGGGRNTISKMGGRDLPFDIDADLETRYDELGGDDLELFPDRTLPFAEPPTEREKRTFATGKRIRGAMRRGPLFANINRTAGFKRAQAAAEYDAFDPPDTYRKQKAVKERHVPDISQVNLYQELLPQELWEEAGFLDASSKTKKPVRKSTTTLKERLAKFDEAAEANEAKGDKEDEDNEEKDEDAPEEVQDDDFEEDEEDNDDYNAEQYFDTGENDYDDLGGDDGGADDGY</sequence>
<keyword evidence="3 4" id="KW-0539">Nucleus</keyword>
<feature type="compositionally biased region" description="Gly residues" evidence="5">
    <location>
        <begin position="1"/>
        <end position="13"/>
    </location>
</feature>
<dbReference type="GO" id="GO:0005666">
    <property type="term" value="C:RNA polymerase III complex"/>
    <property type="evidence" value="ECO:0007669"/>
    <property type="project" value="UniProtKB-UniRule"/>
</dbReference>
<protein>
    <recommendedName>
        <fullName evidence="4">DNA-directed RNA polymerase III subunit</fullName>
    </recommendedName>
</protein>
<organism evidence="6 7">
    <name type="scientific">Polychaeton citri CBS 116435</name>
    <dbReference type="NCBI Taxonomy" id="1314669"/>
    <lineage>
        <taxon>Eukaryota</taxon>
        <taxon>Fungi</taxon>
        <taxon>Dikarya</taxon>
        <taxon>Ascomycota</taxon>
        <taxon>Pezizomycotina</taxon>
        <taxon>Dothideomycetes</taxon>
        <taxon>Dothideomycetidae</taxon>
        <taxon>Capnodiales</taxon>
        <taxon>Capnodiaceae</taxon>
        <taxon>Polychaeton</taxon>
    </lineage>
</organism>
<feature type="compositionally biased region" description="Acidic residues" evidence="5">
    <location>
        <begin position="221"/>
        <end position="239"/>
    </location>
</feature>
<comment type="caution">
    <text evidence="6">The sequence shown here is derived from an EMBL/GenBank/DDBJ whole genome shotgun (WGS) entry which is preliminary data.</text>
</comment>
<dbReference type="PIRSF" id="PIRSF000777">
    <property type="entry name" value="RNA_polIII_C31"/>
    <property type="match status" value="1"/>
</dbReference>
<comment type="subunit">
    <text evidence="4">Component of the RNA polymerase III (Pol III) complex.</text>
</comment>
<comment type="similarity">
    <text evidence="2 4">Belongs to the eukaryotic RPC7 RNA polymerase subunit family.</text>
</comment>